<evidence type="ECO:0000313" key="2">
    <source>
        <dbReference type="Proteomes" id="UP000252255"/>
    </source>
</evidence>
<name>A0A367WX21_9PROT</name>
<sequence length="60" mass="6130">MIMAPSSIRKMIVLGADLVFIVISHPSGDQSGHGPNFPAVKPGASAPDLLITTGVYGEAP</sequence>
<proteinExistence type="predicted"/>
<gene>
    <name evidence="1" type="ORF">TH30_13730</name>
</gene>
<reference evidence="1 2" key="1">
    <citation type="submission" date="2014-07" db="EMBL/GenBank/DDBJ databases">
        <title>Draft genome sequence of Thalassospira profundimaris PR54-5.</title>
        <authorList>
            <person name="Lai Q."/>
            <person name="Shao Z."/>
        </authorList>
    </citation>
    <scope>NUCLEOTIDE SEQUENCE [LARGE SCALE GENOMIC DNA]</scope>
    <source>
        <strain evidence="1 2">PR54-5</strain>
    </source>
</reference>
<comment type="caution">
    <text evidence="1">The sequence shown here is derived from an EMBL/GenBank/DDBJ whole genome shotgun (WGS) entry which is preliminary data.</text>
</comment>
<dbReference type="Proteomes" id="UP000252255">
    <property type="component" value="Unassembled WGS sequence"/>
</dbReference>
<dbReference type="AlphaFoldDB" id="A0A367WX21"/>
<protein>
    <submittedName>
        <fullName evidence="1">Uncharacterized protein</fullName>
    </submittedName>
</protein>
<organism evidence="1 2">
    <name type="scientific">Thalassospira profundimaris</name>
    <dbReference type="NCBI Taxonomy" id="502049"/>
    <lineage>
        <taxon>Bacteria</taxon>
        <taxon>Pseudomonadati</taxon>
        <taxon>Pseudomonadota</taxon>
        <taxon>Alphaproteobacteria</taxon>
        <taxon>Rhodospirillales</taxon>
        <taxon>Thalassospiraceae</taxon>
        <taxon>Thalassospira</taxon>
    </lineage>
</organism>
<accession>A0A367WX21</accession>
<evidence type="ECO:0000313" key="1">
    <source>
        <dbReference type="EMBL" id="RCK45061.1"/>
    </source>
</evidence>
<dbReference type="EMBL" id="JPWI01000008">
    <property type="protein sequence ID" value="RCK45061.1"/>
    <property type="molecule type" value="Genomic_DNA"/>
</dbReference>